<dbReference type="EMBL" id="SSTE01000850">
    <property type="protein sequence ID" value="KAA0066655.1"/>
    <property type="molecule type" value="Genomic_DNA"/>
</dbReference>
<dbReference type="Proteomes" id="UP000321947">
    <property type="component" value="Unassembled WGS sequence"/>
</dbReference>
<evidence type="ECO:0000313" key="2">
    <source>
        <dbReference type="EMBL" id="KAA0066655.1"/>
    </source>
</evidence>
<gene>
    <name evidence="3" type="ORF">E5676_scaffold2119G00360</name>
    <name evidence="2" type="ORF">E6C27_scaffold979G00870</name>
</gene>
<dbReference type="Gene3D" id="2.40.70.10">
    <property type="entry name" value="Acid Proteases"/>
    <property type="match status" value="1"/>
</dbReference>
<feature type="region of interest" description="Disordered" evidence="1">
    <location>
        <begin position="145"/>
        <end position="169"/>
    </location>
</feature>
<evidence type="ECO:0000313" key="5">
    <source>
        <dbReference type="Proteomes" id="UP000321947"/>
    </source>
</evidence>
<reference evidence="4 5" key="1">
    <citation type="submission" date="2019-08" db="EMBL/GenBank/DDBJ databases">
        <title>Draft genome sequences of two oriental melons (Cucumis melo L. var makuwa).</title>
        <authorList>
            <person name="Kwon S.-Y."/>
        </authorList>
    </citation>
    <scope>NUCLEOTIDE SEQUENCE [LARGE SCALE GENOMIC DNA]</scope>
    <source>
        <strain evidence="5">cv. Chang Bougi</strain>
        <strain evidence="4">cv. SW 3</strain>
        <tissue evidence="3">Leaf</tissue>
    </source>
</reference>
<dbReference type="EMBL" id="SSTD01014757">
    <property type="protein sequence ID" value="TYK04098.1"/>
    <property type="molecule type" value="Genomic_DNA"/>
</dbReference>
<organism evidence="3 5">
    <name type="scientific">Cucumis melo var. makuwa</name>
    <name type="common">Oriental melon</name>
    <dbReference type="NCBI Taxonomy" id="1194695"/>
    <lineage>
        <taxon>Eukaryota</taxon>
        <taxon>Viridiplantae</taxon>
        <taxon>Streptophyta</taxon>
        <taxon>Embryophyta</taxon>
        <taxon>Tracheophyta</taxon>
        <taxon>Spermatophyta</taxon>
        <taxon>Magnoliopsida</taxon>
        <taxon>eudicotyledons</taxon>
        <taxon>Gunneridae</taxon>
        <taxon>Pentapetalae</taxon>
        <taxon>rosids</taxon>
        <taxon>fabids</taxon>
        <taxon>Cucurbitales</taxon>
        <taxon>Cucurbitaceae</taxon>
        <taxon>Benincaseae</taxon>
        <taxon>Cucumis</taxon>
    </lineage>
</organism>
<evidence type="ECO:0000313" key="3">
    <source>
        <dbReference type="EMBL" id="TYK04098.1"/>
    </source>
</evidence>
<dbReference type="Proteomes" id="UP000321393">
    <property type="component" value="Unassembled WGS sequence"/>
</dbReference>
<evidence type="ECO:0000313" key="4">
    <source>
        <dbReference type="Proteomes" id="UP000321393"/>
    </source>
</evidence>
<proteinExistence type="predicted"/>
<dbReference type="OrthoDB" id="1744168at2759"/>
<protein>
    <recommendedName>
        <fullName evidence="6">Reverse transcriptase domain-containing protein</fullName>
    </recommendedName>
</protein>
<accession>A0A5D3BYK3</accession>
<dbReference type="PANTHER" id="PTHR33067">
    <property type="entry name" value="RNA-DIRECTED DNA POLYMERASE-RELATED"/>
    <property type="match status" value="1"/>
</dbReference>
<name>A0A5D3BYK3_CUCMM</name>
<dbReference type="InterPro" id="IPR021109">
    <property type="entry name" value="Peptidase_aspartic_dom_sf"/>
</dbReference>
<dbReference type="AlphaFoldDB" id="A0A5D3BYK3"/>
<comment type="caution">
    <text evidence="3">The sequence shown here is derived from an EMBL/GenBank/DDBJ whole genome shotgun (WGS) entry which is preliminary data.</text>
</comment>
<evidence type="ECO:0000256" key="1">
    <source>
        <dbReference type="SAM" id="MobiDB-lite"/>
    </source>
</evidence>
<evidence type="ECO:0008006" key="6">
    <source>
        <dbReference type="Google" id="ProtNLM"/>
    </source>
</evidence>
<sequence>MEGPTISYETSIAEISIAKSYGKIEDVLANMDKFFFPTHFIIMNYEADRKVPITLRRPFLSTGRTLIDVHRGESKMSFNDEEIKFNIVNVIKFPSDVENCSAIESFEWDYCEEEACYELFSTNEFLEEDKPNYILEEVNPVSDENKFESLDLQTKDEKKTKSSIEEPLN</sequence>
<dbReference type="PANTHER" id="PTHR33067:SF9">
    <property type="entry name" value="RNA-DIRECTED DNA POLYMERASE"/>
    <property type="match status" value="1"/>
</dbReference>